<keyword evidence="5" id="KW-0732">Signal</keyword>
<dbReference type="PANTHER" id="PTHR31339:SF5">
    <property type="entry name" value="HYDROLASE FAMILY 28 PROTEIN, PUTATIVE, EXPRESSED-RELATED"/>
    <property type="match status" value="1"/>
</dbReference>
<dbReference type="GO" id="GO:0005975">
    <property type="term" value="P:carbohydrate metabolic process"/>
    <property type="evidence" value="ECO:0007669"/>
    <property type="project" value="InterPro"/>
</dbReference>
<comment type="similarity">
    <text evidence="1 4">Belongs to the glycosyl hydrolase 28 family.</text>
</comment>
<gene>
    <name evidence="6" type="ORF">MKW94_028204</name>
</gene>
<evidence type="ECO:0000256" key="2">
    <source>
        <dbReference type="ARBA" id="ARBA00022801"/>
    </source>
</evidence>
<sequence length="472" mass="51546">MMRRRRPTTIMTTRLVKFLLVLALSNVIGVNGERDDGHCKLGTALVPRPHSVSILEFGAVGDGKTLNTIAFQNAIFYAKSFADKGGAQLYVPSGRWLTGSFNLTSHLTLFLERGAFILGTQDLLHWGIIDPLPSYGRGIELPGGKYTSLITGYNLMDVIITGDNGTIDGQGSVWWEWYNSQYLNYSRPHLVELVNSSDILVSNLTFLNSPAWSIHPVYCSNVRVHNITIHAPSDSPYTYGIVPDSSDSVCIENCTISVGYDAIVLKSGWDQYGIAYGRPTTNVQIRDVHLQASLGSGLAFGSEMSGGISNVRAELLHIHDSYTGIKFKTTKGRGGYMKNILISDVEMANIHNAVEATGQYGSHPDDSFDPKALPYVGHITLTNIVGTNITVAGILDGIQESPFTSICFSNITLSMNSNTSSSSSTYWVCSNVYGYSQSVFPEPCPNLQNPYSHFTSACFSFIQLDSRASEVL</sequence>
<dbReference type="AlphaFoldDB" id="A0AA41SN93"/>
<dbReference type="PANTHER" id="PTHR31339">
    <property type="entry name" value="PECTIN LYASE-RELATED"/>
    <property type="match status" value="1"/>
</dbReference>
<dbReference type="InterPro" id="IPR000743">
    <property type="entry name" value="Glyco_hydro_28"/>
</dbReference>
<reference evidence="6" key="1">
    <citation type="submission" date="2022-03" db="EMBL/GenBank/DDBJ databases">
        <title>A functionally conserved STORR gene fusion in Papaver species that diverged 16.8 million years ago.</title>
        <authorList>
            <person name="Catania T."/>
        </authorList>
    </citation>
    <scope>NUCLEOTIDE SEQUENCE</scope>
    <source>
        <strain evidence="6">S-191538</strain>
    </source>
</reference>
<feature type="chain" id="PRO_5041272898" description="Polygalacturonase" evidence="5">
    <location>
        <begin position="33"/>
        <end position="472"/>
    </location>
</feature>
<dbReference type="InterPro" id="IPR012334">
    <property type="entry name" value="Pectin_lyas_fold"/>
</dbReference>
<evidence type="ECO:0000313" key="6">
    <source>
        <dbReference type="EMBL" id="MCL7038130.1"/>
    </source>
</evidence>
<dbReference type="Proteomes" id="UP001177140">
    <property type="component" value="Unassembled WGS sequence"/>
</dbReference>
<feature type="signal peptide" evidence="5">
    <location>
        <begin position="1"/>
        <end position="32"/>
    </location>
</feature>
<keyword evidence="2 4" id="KW-0378">Hydrolase</keyword>
<dbReference type="GO" id="GO:0004650">
    <property type="term" value="F:polygalacturonase activity"/>
    <property type="evidence" value="ECO:0007669"/>
    <property type="project" value="InterPro"/>
</dbReference>
<comment type="caution">
    <text evidence="6">The sequence shown here is derived from an EMBL/GenBank/DDBJ whole genome shotgun (WGS) entry which is preliminary data.</text>
</comment>
<dbReference type="SMART" id="SM00710">
    <property type="entry name" value="PbH1"/>
    <property type="match status" value="4"/>
</dbReference>
<accession>A0AA41SN93</accession>
<evidence type="ECO:0000256" key="1">
    <source>
        <dbReference type="ARBA" id="ARBA00008834"/>
    </source>
</evidence>
<dbReference type="SUPFAM" id="SSF51126">
    <property type="entry name" value="Pectin lyase-like"/>
    <property type="match status" value="1"/>
</dbReference>
<evidence type="ECO:0008006" key="8">
    <source>
        <dbReference type="Google" id="ProtNLM"/>
    </source>
</evidence>
<dbReference type="EMBL" id="JAJJMA010187136">
    <property type="protein sequence ID" value="MCL7038130.1"/>
    <property type="molecule type" value="Genomic_DNA"/>
</dbReference>
<dbReference type="InterPro" id="IPR006626">
    <property type="entry name" value="PbH1"/>
</dbReference>
<dbReference type="Gene3D" id="2.160.20.10">
    <property type="entry name" value="Single-stranded right-handed beta-helix, Pectin lyase-like"/>
    <property type="match status" value="1"/>
</dbReference>
<organism evidence="6 7">
    <name type="scientific">Papaver nudicaule</name>
    <name type="common">Iceland poppy</name>
    <dbReference type="NCBI Taxonomy" id="74823"/>
    <lineage>
        <taxon>Eukaryota</taxon>
        <taxon>Viridiplantae</taxon>
        <taxon>Streptophyta</taxon>
        <taxon>Embryophyta</taxon>
        <taxon>Tracheophyta</taxon>
        <taxon>Spermatophyta</taxon>
        <taxon>Magnoliopsida</taxon>
        <taxon>Ranunculales</taxon>
        <taxon>Papaveraceae</taxon>
        <taxon>Papaveroideae</taxon>
        <taxon>Papaver</taxon>
    </lineage>
</organism>
<dbReference type="Pfam" id="PF00295">
    <property type="entry name" value="Glyco_hydro_28"/>
    <property type="match status" value="1"/>
</dbReference>
<keyword evidence="7" id="KW-1185">Reference proteome</keyword>
<dbReference type="InterPro" id="IPR011050">
    <property type="entry name" value="Pectin_lyase_fold/virulence"/>
</dbReference>
<keyword evidence="3 4" id="KW-0326">Glycosidase</keyword>
<evidence type="ECO:0000256" key="4">
    <source>
        <dbReference type="RuleBase" id="RU361169"/>
    </source>
</evidence>
<protein>
    <recommendedName>
        <fullName evidence="8">Polygalacturonase</fullName>
    </recommendedName>
</protein>
<dbReference type="InterPro" id="IPR051801">
    <property type="entry name" value="GH28_Enzymes"/>
</dbReference>
<name>A0AA41SN93_PAPNU</name>
<evidence type="ECO:0000256" key="3">
    <source>
        <dbReference type="ARBA" id="ARBA00023295"/>
    </source>
</evidence>
<evidence type="ECO:0000313" key="7">
    <source>
        <dbReference type="Proteomes" id="UP001177140"/>
    </source>
</evidence>
<proteinExistence type="inferred from homology"/>
<evidence type="ECO:0000256" key="5">
    <source>
        <dbReference type="SAM" id="SignalP"/>
    </source>
</evidence>